<dbReference type="AlphaFoldDB" id="A0A1A6HK73"/>
<dbReference type="Gene3D" id="3.30.200.20">
    <property type="entry name" value="Phosphorylase Kinase, domain 1"/>
    <property type="match status" value="1"/>
</dbReference>
<organism evidence="16 17">
    <name type="scientific">Neotoma lepida</name>
    <name type="common">Desert woodrat</name>
    <dbReference type="NCBI Taxonomy" id="56216"/>
    <lineage>
        <taxon>Eukaryota</taxon>
        <taxon>Metazoa</taxon>
        <taxon>Chordata</taxon>
        <taxon>Craniata</taxon>
        <taxon>Vertebrata</taxon>
        <taxon>Euteleostomi</taxon>
        <taxon>Mammalia</taxon>
        <taxon>Eutheria</taxon>
        <taxon>Euarchontoglires</taxon>
        <taxon>Glires</taxon>
        <taxon>Rodentia</taxon>
        <taxon>Myomorpha</taxon>
        <taxon>Muroidea</taxon>
        <taxon>Cricetidae</taxon>
        <taxon>Neotominae</taxon>
        <taxon>Neotoma</taxon>
    </lineage>
</organism>
<feature type="transmembrane region" description="Helical" evidence="15">
    <location>
        <begin position="12"/>
        <end position="34"/>
    </location>
</feature>
<keyword evidence="17" id="KW-1185">Reference proteome</keyword>
<dbReference type="GO" id="GO:0046332">
    <property type="term" value="F:SMAD binding"/>
    <property type="evidence" value="ECO:0007669"/>
    <property type="project" value="TreeGrafter"/>
</dbReference>
<dbReference type="GO" id="GO:0005025">
    <property type="term" value="F:transforming growth factor beta receptor activity, type I"/>
    <property type="evidence" value="ECO:0007669"/>
    <property type="project" value="TreeGrafter"/>
</dbReference>
<dbReference type="InterPro" id="IPR011009">
    <property type="entry name" value="Kinase-like_dom_sf"/>
</dbReference>
<evidence type="ECO:0000256" key="15">
    <source>
        <dbReference type="SAM" id="Phobius"/>
    </source>
</evidence>
<dbReference type="PANTHER" id="PTHR23255:SF61">
    <property type="entry name" value="TGF-BETA RECEPTOR TYPE-1"/>
    <property type="match status" value="1"/>
</dbReference>
<evidence type="ECO:0000256" key="1">
    <source>
        <dbReference type="ARBA" id="ARBA00001936"/>
    </source>
</evidence>
<keyword evidence="10" id="KW-0460">Magnesium</keyword>
<evidence type="ECO:0008006" key="18">
    <source>
        <dbReference type="Google" id="ProtNLM"/>
    </source>
</evidence>
<feature type="region of interest" description="Disordered" evidence="14">
    <location>
        <begin position="261"/>
        <end position="289"/>
    </location>
</feature>
<comment type="cofactor">
    <cofactor evidence="1">
        <name>Mn(2+)</name>
        <dbReference type="ChEBI" id="CHEBI:29035"/>
    </cofactor>
</comment>
<evidence type="ECO:0000256" key="5">
    <source>
        <dbReference type="ARBA" id="ARBA00022679"/>
    </source>
</evidence>
<dbReference type="GO" id="GO:0005886">
    <property type="term" value="C:plasma membrane"/>
    <property type="evidence" value="ECO:0007669"/>
    <property type="project" value="TreeGrafter"/>
</dbReference>
<evidence type="ECO:0000256" key="7">
    <source>
        <dbReference type="ARBA" id="ARBA00022741"/>
    </source>
</evidence>
<evidence type="ECO:0000256" key="13">
    <source>
        <dbReference type="ARBA" id="ARBA00023170"/>
    </source>
</evidence>
<dbReference type="OrthoDB" id="69842at2759"/>
<gene>
    <name evidence="16" type="ORF">A6R68_19538</name>
</gene>
<dbReference type="STRING" id="56216.A0A1A6HK73"/>
<dbReference type="GO" id="GO:0007179">
    <property type="term" value="P:transforming growth factor beta receptor signaling pathway"/>
    <property type="evidence" value="ECO:0007669"/>
    <property type="project" value="TreeGrafter"/>
</dbReference>
<keyword evidence="6 15" id="KW-0812">Transmembrane</keyword>
<keyword evidence="4" id="KW-0723">Serine/threonine-protein kinase</keyword>
<evidence type="ECO:0000256" key="11">
    <source>
        <dbReference type="ARBA" id="ARBA00022989"/>
    </source>
</evidence>
<dbReference type="SUPFAM" id="SSF56112">
    <property type="entry name" value="Protein kinase-like (PK-like)"/>
    <property type="match status" value="1"/>
</dbReference>
<evidence type="ECO:0000313" key="16">
    <source>
        <dbReference type="EMBL" id="OBS78077.1"/>
    </source>
</evidence>
<sequence>MEVVASALSYKLLLIMLAVAAMLLLGTKGLLLLVQRTVARTIMLQESIGKARFGEIWRDKWQGEEVAVKIFSSSEELLWFQEAEISQTVMLCHENILGFIVADNKDNGTWTQLWLGGVHFWMQPPGPHYSPVPYPRPCFLCCSDSTPSTTHTSSSPDSWPVCRPCSRPALGHKLLNPPLQGPPNTAPPQRGQDRSLGLFKRHPRKRDLHPSAVQLTLNVVFTSTRAEHGGQGEEPQNQSSAGRHPLPWVVSAATLLSPQEIVRIQPRRSDTKSNPPDPIRKFRQTSDAAHTCSSLAEENASKARRFHFSIPSAEAPGSESQLASASLVGTLHRLGSEG</sequence>
<proteinExistence type="predicted"/>
<comment type="subcellular location">
    <subcellularLocation>
        <location evidence="3">Membrane</location>
        <topology evidence="3">Single-pass type I membrane protein</topology>
    </subcellularLocation>
</comment>
<keyword evidence="5" id="KW-0808">Transferase</keyword>
<dbReference type="GO" id="GO:0007507">
    <property type="term" value="P:heart development"/>
    <property type="evidence" value="ECO:0007669"/>
    <property type="project" value="TreeGrafter"/>
</dbReference>
<accession>A0A1A6HK73</accession>
<protein>
    <recommendedName>
        <fullName evidence="18">Receptor protein serine/threonine kinase</fullName>
    </recommendedName>
</protein>
<dbReference type="GO" id="GO:0005524">
    <property type="term" value="F:ATP binding"/>
    <property type="evidence" value="ECO:0007669"/>
    <property type="project" value="UniProtKB-KW"/>
</dbReference>
<evidence type="ECO:0000256" key="2">
    <source>
        <dbReference type="ARBA" id="ARBA00001946"/>
    </source>
</evidence>
<comment type="caution">
    <text evidence="16">The sequence shown here is derived from an EMBL/GenBank/DDBJ whole genome shotgun (WGS) entry which is preliminary data.</text>
</comment>
<dbReference type="GO" id="GO:0043235">
    <property type="term" value="C:receptor complex"/>
    <property type="evidence" value="ECO:0007669"/>
    <property type="project" value="TreeGrafter"/>
</dbReference>
<evidence type="ECO:0000256" key="9">
    <source>
        <dbReference type="ARBA" id="ARBA00022840"/>
    </source>
</evidence>
<dbReference type="Proteomes" id="UP000092124">
    <property type="component" value="Unassembled WGS sequence"/>
</dbReference>
<feature type="region of interest" description="Disordered" evidence="14">
    <location>
        <begin position="173"/>
        <end position="195"/>
    </location>
</feature>
<evidence type="ECO:0000256" key="3">
    <source>
        <dbReference type="ARBA" id="ARBA00004479"/>
    </source>
</evidence>
<reference evidence="16 17" key="1">
    <citation type="submission" date="2016-06" db="EMBL/GenBank/DDBJ databases">
        <title>The Draft Genome Sequence and Annotation of the Desert Woodrat Neotoma lepida.</title>
        <authorList>
            <person name="Campbell M."/>
            <person name="Oakeson K.F."/>
            <person name="Yandell M."/>
            <person name="Halpert J.R."/>
            <person name="Dearing D."/>
        </authorList>
    </citation>
    <scope>NUCLEOTIDE SEQUENCE [LARGE SCALE GENOMIC DNA]</scope>
    <source>
        <strain evidence="16">417</strain>
        <tissue evidence="16">Liver</tissue>
    </source>
</reference>
<keyword evidence="9" id="KW-0067">ATP-binding</keyword>
<keyword evidence="8" id="KW-0418">Kinase</keyword>
<evidence type="ECO:0000256" key="10">
    <source>
        <dbReference type="ARBA" id="ARBA00022842"/>
    </source>
</evidence>
<dbReference type="InterPro" id="IPR000333">
    <property type="entry name" value="TGFB_receptor"/>
</dbReference>
<dbReference type="PANTHER" id="PTHR23255">
    <property type="entry name" value="TRANSFORMING GROWTH FACTOR-BETA RECEPTOR TYPE I AND II"/>
    <property type="match status" value="1"/>
</dbReference>
<keyword evidence="7" id="KW-0547">Nucleotide-binding</keyword>
<keyword evidence="11 15" id="KW-1133">Transmembrane helix</keyword>
<feature type="non-terminal residue" evidence="16">
    <location>
        <position position="338"/>
    </location>
</feature>
<evidence type="ECO:0000256" key="12">
    <source>
        <dbReference type="ARBA" id="ARBA00023136"/>
    </source>
</evidence>
<name>A0A1A6HK73_NEOLE</name>
<evidence type="ECO:0000256" key="4">
    <source>
        <dbReference type="ARBA" id="ARBA00022527"/>
    </source>
</evidence>
<evidence type="ECO:0000313" key="17">
    <source>
        <dbReference type="Proteomes" id="UP000092124"/>
    </source>
</evidence>
<keyword evidence="13" id="KW-0675">Receptor</keyword>
<dbReference type="EMBL" id="LZPO01027555">
    <property type="protein sequence ID" value="OBS78077.1"/>
    <property type="molecule type" value="Genomic_DNA"/>
</dbReference>
<evidence type="ECO:0000256" key="6">
    <source>
        <dbReference type="ARBA" id="ARBA00022692"/>
    </source>
</evidence>
<evidence type="ECO:0000256" key="14">
    <source>
        <dbReference type="SAM" id="MobiDB-lite"/>
    </source>
</evidence>
<evidence type="ECO:0000256" key="8">
    <source>
        <dbReference type="ARBA" id="ARBA00022777"/>
    </source>
</evidence>
<comment type="cofactor">
    <cofactor evidence="2">
        <name>Mg(2+)</name>
        <dbReference type="ChEBI" id="CHEBI:18420"/>
    </cofactor>
</comment>
<keyword evidence="12 15" id="KW-0472">Membrane</keyword>